<organism evidence="1 2">
    <name type="scientific">Heliocybe sulcata</name>
    <dbReference type="NCBI Taxonomy" id="5364"/>
    <lineage>
        <taxon>Eukaryota</taxon>
        <taxon>Fungi</taxon>
        <taxon>Dikarya</taxon>
        <taxon>Basidiomycota</taxon>
        <taxon>Agaricomycotina</taxon>
        <taxon>Agaricomycetes</taxon>
        <taxon>Gloeophyllales</taxon>
        <taxon>Gloeophyllaceae</taxon>
        <taxon>Heliocybe</taxon>
    </lineage>
</organism>
<dbReference type="Proteomes" id="UP000305948">
    <property type="component" value="Unassembled WGS sequence"/>
</dbReference>
<protein>
    <submittedName>
        <fullName evidence="1">Uncharacterized protein</fullName>
    </submittedName>
</protein>
<evidence type="ECO:0000313" key="2">
    <source>
        <dbReference type="Proteomes" id="UP000305948"/>
    </source>
</evidence>
<reference evidence="1 2" key="1">
    <citation type="journal article" date="2019" name="Nat. Ecol. Evol.">
        <title>Megaphylogeny resolves global patterns of mushroom evolution.</title>
        <authorList>
            <person name="Varga T."/>
            <person name="Krizsan K."/>
            <person name="Foldi C."/>
            <person name="Dima B."/>
            <person name="Sanchez-Garcia M."/>
            <person name="Sanchez-Ramirez S."/>
            <person name="Szollosi G.J."/>
            <person name="Szarkandi J.G."/>
            <person name="Papp V."/>
            <person name="Albert L."/>
            <person name="Andreopoulos W."/>
            <person name="Angelini C."/>
            <person name="Antonin V."/>
            <person name="Barry K.W."/>
            <person name="Bougher N.L."/>
            <person name="Buchanan P."/>
            <person name="Buyck B."/>
            <person name="Bense V."/>
            <person name="Catcheside P."/>
            <person name="Chovatia M."/>
            <person name="Cooper J."/>
            <person name="Damon W."/>
            <person name="Desjardin D."/>
            <person name="Finy P."/>
            <person name="Geml J."/>
            <person name="Haridas S."/>
            <person name="Hughes K."/>
            <person name="Justo A."/>
            <person name="Karasinski D."/>
            <person name="Kautmanova I."/>
            <person name="Kiss B."/>
            <person name="Kocsube S."/>
            <person name="Kotiranta H."/>
            <person name="LaButti K.M."/>
            <person name="Lechner B.E."/>
            <person name="Liimatainen K."/>
            <person name="Lipzen A."/>
            <person name="Lukacs Z."/>
            <person name="Mihaltcheva S."/>
            <person name="Morgado L.N."/>
            <person name="Niskanen T."/>
            <person name="Noordeloos M.E."/>
            <person name="Ohm R.A."/>
            <person name="Ortiz-Santana B."/>
            <person name="Ovrebo C."/>
            <person name="Racz N."/>
            <person name="Riley R."/>
            <person name="Savchenko A."/>
            <person name="Shiryaev A."/>
            <person name="Soop K."/>
            <person name="Spirin V."/>
            <person name="Szebenyi C."/>
            <person name="Tomsovsky M."/>
            <person name="Tulloss R.E."/>
            <person name="Uehling J."/>
            <person name="Grigoriev I.V."/>
            <person name="Vagvolgyi C."/>
            <person name="Papp T."/>
            <person name="Martin F.M."/>
            <person name="Miettinen O."/>
            <person name="Hibbett D.S."/>
            <person name="Nagy L.G."/>
        </authorList>
    </citation>
    <scope>NUCLEOTIDE SEQUENCE [LARGE SCALE GENOMIC DNA]</scope>
    <source>
        <strain evidence="1 2">OMC1185</strain>
    </source>
</reference>
<dbReference type="EMBL" id="ML213512">
    <property type="protein sequence ID" value="TFK51126.1"/>
    <property type="molecule type" value="Genomic_DNA"/>
</dbReference>
<proteinExistence type="predicted"/>
<dbReference type="AlphaFoldDB" id="A0A5C3N3Z5"/>
<dbReference type="OrthoDB" id="3244206at2759"/>
<evidence type="ECO:0000313" key="1">
    <source>
        <dbReference type="EMBL" id="TFK51126.1"/>
    </source>
</evidence>
<gene>
    <name evidence="1" type="ORF">OE88DRAFT_1660453</name>
</gene>
<sequence length="261" mass="30863">MDVLIKRIEDLNFQRPYDRETHKKIYSYINENVLSVADQDECPPLQILIYAVENIISPDLIRLQIPHLLHLLAHIECIRRRAVKQASRALSWNDYFSDSDERRAVLLTEQERKFMEQISDESEQAGDRKLYATVIFRLCQLHIHSLWRDDTEDQLQDYMAQYFPSFTNQQPNRLFYLDLSQDEQRQLRDVGKTCAKFLRDASEWETRLEQAWVAKGYARNSALLHIDSCVKTPDFPLMISTVSKSFCRSAVRNLKKNFQSR</sequence>
<keyword evidence="2" id="KW-1185">Reference proteome</keyword>
<name>A0A5C3N3Z5_9AGAM</name>
<accession>A0A5C3N3Z5</accession>